<comment type="caution">
    <text evidence="4">The sequence shown here is derived from an EMBL/GenBank/DDBJ whole genome shotgun (WGS) entry which is preliminary data.</text>
</comment>
<evidence type="ECO:0000259" key="2">
    <source>
        <dbReference type="Pfam" id="PF00905"/>
    </source>
</evidence>
<dbReference type="Gene3D" id="3.40.710.10">
    <property type="entry name" value="DD-peptidase/beta-lactamase superfamily"/>
    <property type="match status" value="1"/>
</dbReference>
<evidence type="ECO:0000256" key="1">
    <source>
        <dbReference type="SAM" id="MobiDB-lite"/>
    </source>
</evidence>
<dbReference type="GO" id="GO:0005886">
    <property type="term" value="C:plasma membrane"/>
    <property type="evidence" value="ECO:0007669"/>
    <property type="project" value="TreeGrafter"/>
</dbReference>
<sequence>MVYVVCVALLASGALGGYRMLKGSADARRAEQLAQHVARAERQMHAFATAWANEDWTTAARHTDSPEAAASLLESVDRNLDPSALTITVGDGVAERADEDDGVVVVPFTVRMTVPRVGGFAYSSKARLVPAAEGPLVAFDPSVVHPELGAGQTLAVAKVQERGAILDRTGAELVASSLVGEVQDGRGVSGLQKRYDETLRGSAPPYAVAVTDRQSGKAVKPLLQSDVRPGRDVRTTIDPDVQRAAAAALDVAATPASLVAIKPSNGDILAVANQPGGGFNRALVGTYPPGSTFKVVTAAALLETGLQPSDALECPRFAWVDGYRFTNQDEFTLPAGSTFQDAFAHSCNTAFIEARDRLDEDTLAETAAAFGIGGEWDTGVGTYDGSVPVNVSDVDKAAAMIGQGRNLASPLVMASVAATVKSGRFVQPRLVPDAVDRPHQAPRDLDPEVLRALRSMMRAVVTEGSGDALRGLPGRPHAKTGTAEYGDEQPPRTHAWMIGYQQDDDLAWAVLVEDGSSGGTDAGAVAAEFLRQLATR</sequence>
<dbReference type="Pfam" id="PF00905">
    <property type="entry name" value="Transpeptidase"/>
    <property type="match status" value="1"/>
</dbReference>
<reference evidence="4 5" key="1">
    <citation type="submission" date="2018-08" db="EMBL/GenBank/DDBJ databases">
        <title>Sequencing the genomes of 1000 actinobacteria strains.</title>
        <authorList>
            <person name="Klenk H.-P."/>
        </authorList>
    </citation>
    <scope>NUCLEOTIDE SEQUENCE [LARGE SCALE GENOMIC DNA]</scope>
    <source>
        <strain evidence="4 5">DSM 22891</strain>
    </source>
</reference>
<accession>A0A3D9V286</accession>
<dbReference type="Proteomes" id="UP000256485">
    <property type="component" value="Unassembled WGS sequence"/>
</dbReference>
<dbReference type="InterPro" id="IPR050515">
    <property type="entry name" value="Beta-lactam/transpept"/>
</dbReference>
<dbReference type="GO" id="GO:0008658">
    <property type="term" value="F:penicillin binding"/>
    <property type="evidence" value="ECO:0007669"/>
    <property type="project" value="InterPro"/>
</dbReference>
<protein>
    <submittedName>
        <fullName evidence="4">MecA-like transpeptidase family protein</fullName>
    </submittedName>
</protein>
<evidence type="ECO:0000313" key="4">
    <source>
        <dbReference type="EMBL" id="REF35898.1"/>
    </source>
</evidence>
<dbReference type="PANTHER" id="PTHR30627:SF24">
    <property type="entry name" value="PENICILLIN-BINDING PROTEIN 4B"/>
    <property type="match status" value="1"/>
</dbReference>
<name>A0A3D9V286_THECX</name>
<keyword evidence="5" id="KW-1185">Reference proteome</keyword>
<dbReference type="EMBL" id="QTUC01000001">
    <property type="protein sequence ID" value="REF35898.1"/>
    <property type="molecule type" value="Genomic_DNA"/>
</dbReference>
<dbReference type="InterPro" id="IPR012338">
    <property type="entry name" value="Beta-lactam/transpept-like"/>
</dbReference>
<dbReference type="GO" id="GO:0046677">
    <property type="term" value="P:response to antibiotic"/>
    <property type="evidence" value="ECO:0007669"/>
    <property type="project" value="InterPro"/>
</dbReference>
<dbReference type="SUPFAM" id="SSF56601">
    <property type="entry name" value="beta-lactamase/transpeptidase-like"/>
    <property type="match status" value="1"/>
</dbReference>
<dbReference type="Pfam" id="PF05223">
    <property type="entry name" value="MecA_N"/>
    <property type="match status" value="1"/>
</dbReference>
<proteinExistence type="predicted"/>
<dbReference type="InterPro" id="IPR001460">
    <property type="entry name" value="PCN-bd_Tpept"/>
</dbReference>
<feature type="domain" description="Penicillin-binding protein transpeptidase" evidence="2">
    <location>
        <begin position="257"/>
        <end position="531"/>
    </location>
</feature>
<feature type="domain" description="NTF2-like N-terminal transpeptidase" evidence="3">
    <location>
        <begin position="40"/>
        <end position="152"/>
    </location>
</feature>
<dbReference type="GO" id="GO:0071555">
    <property type="term" value="P:cell wall organization"/>
    <property type="evidence" value="ECO:0007669"/>
    <property type="project" value="TreeGrafter"/>
</dbReference>
<dbReference type="GO" id="GO:0071972">
    <property type="term" value="F:peptidoglycan L,D-transpeptidase activity"/>
    <property type="evidence" value="ECO:0007669"/>
    <property type="project" value="TreeGrafter"/>
</dbReference>
<dbReference type="PANTHER" id="PTHR30627">
    <property type="entry name" value="PEPTIDOGLYCAN D,D-TRANSPEPTIDASE"/>
    <property type="match status" value="1"/>
</dbReference>
<dbReference type="InterPro" id="IPR007887">
    <property type="entry name" value="MecA_N"/>
</dbReference>
<dbReference type="AlphaFoldDB" id="A0A3D9V286"/>
<dbReference type="OrthoDB" id="9766847at2"/>
<organism evidence="4 5">
    <name type="scientific">Thermasporomyces composti</name>
    <dbReference type="NCBI Taxonomy" id="696763"/>
    <lineage>
        <taxon>Bacteria</taxon>
        <taxon>Bacillati</taxon>
        <taxon>Actinomycetota</taxon>
        <taxon>Actinomycetes</taxon>
        <taxon>Propionibacteriales</taxon>
        <taxon>Nocardioidaceae</taxon>
        <taxon>Thermasporomyces</taxon>
    </lineage>
</organism>
<feature type="region of interest" description="Disordered" evidence="1">
    <location>
        <begin position="466"/>
        <end position="490"/>
    </location>
</feature>
<evidence type="ECO:0000313" key="5">
    <source>
        <dbReference type="Proteomes" id="UP000256485"/>
    </source>
</evidence>
<gene>
    <name evidence="4" type="ORF">DFJ64_1290</name>
</gene>
<evidence type="ECO:0000259" key="3">
    <source>
        <dbReference type="Pfam" id="PF05223"/>
    </source>
</evidence>